<dbReference type="PANTHER" id="PTHR42913">
    <property type="entry name" value="APOPTOSIS-INDUCING FACTOR 1"/>
    <property type="match status" value="1"/>
</dbReference>
<evidence type="ECO:0000256" key="5">
    <source>
        <dbReference type="ARBA" id="ARBA00023002"/>
    </source>
</evidence>
<protein>
    <submittedName>
        <fullName evidence="7">Pyridine nucleotide-disulfide oxidoreductase</fullName>
    </submittedName>
</protein>
<accession>A0A0J6SY37</accession>
<dbReference type="RefSeq" id="WP_048444348.1">
    <property type="nucleotide sequence ID" value="NZ_LABY01000071.1"/>
</dbReference>
<comment type="similarity">
    <text evidence="2">Belongs to the NADH dehydrogenase family.</text>
</comment>
<dbReference type="PANTHER" id="PTHR42913:SF3">
    <property type="entry name" value="64 KDA MITOCHONDRIAL NADH DEHYDROGENASE (EUROFUNG)"/>
    <property type="match status" value="1"/>
</dbReference>
<dbReference type="PRINTS" id="PR00411">
    <property type="entry name" value="PNDRDTASEI"/>
</dbReference>
<dbReference type="InterPro" id="IPR036188">
    <property type="entry name" value="FAD/NAD-bd_sf"/>
</dbReference>
<evidence type="ECO:0000259" key="6">
    <source>
        <dbReference type="Pfam" id="PF07992"/>
    </source>
</evidence>
<evidence type="ECO:0000313" key="8">
    <source>
        <dbReference type="Proteomes" id="UP000035955"/>
    </source>
</evidence>
<dbReference type="Gene3D" id="3.50.50.100">
    <property type="match status" value="1"/>
</dbReference>
<dbReference type="Proteomes" id="UP000035955">
    <property type="component" value="Unassembled WGS sequence"/>
</dbReference>
<evidence type="ECO:0000313" key="7">
    <source>
        <dbReference type="EMBL" id="KMO38644.1"/>
    </source>
</evidence>
<dbReference type="GO" id="GO:0003955">
    <property type="term" value="F:NAD(P)H dehydrogenase (quinone) activity"/>
    <property type="evidence" value="ECO:0007669"/>
    <property type="project" value="TreeGrafter"/>
</dbReference>
<dbReference type="InterPro" id="IPR051169">
    <property type="entry name" value="NADH-Q_oxidoreductase"/>
</dbReference>
<dbReference type="InterPro" id="IPR023753">
    <property type="entry name" value="FAD/NAD-binding_dom"/>
</dbReference>
<sequence length="416" mass="41943">MTQRIVVVGGGFAGLWGALSAARTRAALGLEDDVDITLIAPGRAHVVRVRCYEADLAPLTVPFDDVLGPAGVDHAEGLATAIDVAGRRVTLRPGPGAGDAVALGYDRLILAAGSALRRPDVPGVDAAFDVDTLAGAQRLAGHLDALGSGAVGRGEAGRWTALVIGGGLVGIEIACELPARLAAARDRAGDAAPVRTILIDRAPRIGAAMGAGEPAVRQALAAAEITCLGGIDVAAIDAAGVTLDDGTRIPALTVVCATGQQASPLAGQIGAPRDALGRLPVDPVLRVVGVPDVYAAGDIAVAAADADGHGTVMSCQHARPMGRFAGHNAVCDLAGRPDDRLAFLAPDYVTVLDLGAWGAAYTAGWERQMLISAGAPAKAIKRAINGSRIYPPLDRDAAAILAAAAPVVQARPAART</sequence>
<keyword evidence="5" id="KW-0560">Oxidoreductase</keyword>
<proteinExistence type="inferred from homology"/>
<evidence type="ECO:0000256" key="3">
    <source>
        <dbReference type="ARBA" id="ARBA00022630"/>
    </source>
</evidence>
<dbReference type="EMBL" id="LABY01000071">
    <property type="protein sequence ID" value="KMO38644.1"/>
    <property type="molecule type" value="Genomic_DNA"/>
</dbReference>
<dbReference type="Pfam" id="PF07992">
    <property type="entry name" value="Pyr_redox_2"/>
    <property type="match status" value="1"/>
</dbReference>
<evidence type="ECO:0000256" key="1">
    <source>
        <dbReference type="ARBA" id="ARBA00001974"/>
    </source>
</evidence>
<dbReference type="GO" id="GO:0019646">
    <property type="term" value="P:aerobic electron transport chain"/>
    <property type="evidence" value="ECO:0007669"/>
    <property type="project" value="TreeGrafter"/>
</dbReference>
<organism evidence="7 8">
    <name type="scientific">Methylobacterium variabile</name>
    <dbReference type="NCBI Taxonomy" id="298794"/>
    <lineage>
        <taxon>Bacteria</taxon>
        <taxon>Pseudomonadati</taxon>
        <taxon>Pseudomonadota</taxon>
        <taxon>Alphaproteobacteria</taxon>
        <taxon>Hyphomicrobiales</taxon>
        <taxon>Methylobacteriaceae</taxon>
        <taxon>Methylobacterium</taxon>
    </lineage>
</organism>
<dbReference type="OrthoDB" id="9781621at2"/>
<gene>
    <name evidence="7" type="ORF">VQ02_11610</name>
</gene>
<dbReference type="PRINTS" id="PR00368">
    <property type="entry name" value="FADPNR"/>
</dbReference>
<keyword evidence="3" id="KW-0285">Flavoprotein</keyword>
<keyword evidence="8" id="KW-1185">Reference proteome</keyword>
<dbReference type="AlphaFoldDB" id="A0A0J6SY37"/>
<keyword evidence="4" id="KW-0274">FAD</keyword>
<comment type="cofactor">
    <cofactor evidence="1">
        <name>FAD</name>
        <dbReference type="ChEBI" id="CHEBI:57692"/>
    </cofactor>
</comment>
<evidence type="ECO:0000256" key="4">
    <source>
        <dbReference type="ARBA" id="ARBA00022827"/>
    </source>
</evidence>
<dbReference type="SUPFAM" id="SSF51905">
    <property type="entry name" value="FAD/NAD(P)-binding domain"/>
    <property type="match status" value="1"/>
</dbReference>
<feature type="domain" description="FAD/NAD(P)-binding" evidence="6">
    <location>
        <begin position="4"/>
        <end position="322"/>
    </location>
</feature>
<name>A0A0J6SY37_9HYPH</name>
<reference evidence="7 8" key="1">
    <citation type="submission" date="2015-03" db="EMBL/GenBank/DDBJ databases">
        <title>Genome sequencing of Methylobacterium variabile DSM 16961.</title>
        <authorList>
            <person name="Chaudhry V."/>
            <person name="Patil P.B."/>
        </authorList>
    </citation>
    <scope>NUCLEOTIDE SEQUENCE [LARGE SCALE GENOMIC DNA]</scope>
    <source>
        <strain evidence="7 8">DSM 16961</strain>
    </source>
</reference>
<evidence type="ECO:0000256" key="2">
    <source>
        <dbReference type="ARBA" id="ARBA00005272"/>
    </source>
</evidence>
<comment type="caution">
    <text evidence="7">The sequence shown here is derived from an EMBL/GenBank/DDBJ whole genome shotgun (WGS) entry which is preliminary data.</text>
</comment>
<dbReference type="PATRIC" id="fig|298794.3.peg.7005"/>